<evidence type="ECO:0000313" key="2">
    <source>
        <dbReference type="Proteomes" id="UP000557217"/>
    </source>
</evidence>
<organism evidence="1 2">
    <name type="scientific">Ureibacillus thermosphaericus</name>
    <dbReference type="NCBI Taxonomy" id="51173"/>
    <lineage>
        <taxon>Bacteria</taxon>
        <taxon>Bacillati</taxon>
        <taxon>Bacillota</taxon>
        <taxon>Bacilli</taxon>
        <taxon>Bacillales</taxon>
        <taxon>Caryophanaceae</taxon>
        <taxon>Ureibacillus</taxon>
    </lineage>
</organism>
<dbReference type="PANTHER" id="PTHR42855:SF2">
    <property type="entry name" value="DRUG RESISTANCE ABC TRANSPORTER,ATP-BINDING PROTEIN"/>
    <property type="match status" value="1"/>
</dbReference>
<comment type="caution">
    <text evidence="1">The sequence shown here is derived from an EMBL/GenBank/DDBJ whole genome shotgun (WGS) entry which is preliminary data.</text>
</comment>
<dbReference type="Proteomes" id="UP000557217">
    <property type="component" value="Unassembled WGS sequence"/>
</dbReference>
<dbReference type="EMBL" id="JACHGZ010000047">
    <property type="protein sequence ID" value="MBB5150327.1"/>
    <property type="molecule type" value="Genomic_DNA"/>
</dbReference>
<accession>A0A840PWG2</accession>
<dbReference type="PANTHER" id="PTHR42855">
    <property type="entry name" value="ABC TRANSPORTER ATP-BINDING SUBUNIT"/>
    <property type="match status" value="1"/>
</dbReference>
<gene>
    <name evidence="1" type="ORF">HNR36_002747</name>
</gene>
<dbReference type="Gene3D" id="3.40.50.300">
    <property type="entry name" value="P-loop containing nucleotide triphosphate hydrolases"/>
    <property type="match status" value="1"/>
</dbReference>
<dbReference type="InterPro" id="IPR027417">
    <property type="entry name" value="P-loop_NTPase"/>
</dbReference>
<dbReference type="AlphaFoldDB" id="A0A840PWG2"/>
<sequence length="132" mass="15473">MAIPISIFTLNFPRTENRVNPKIAFKNPKTGSNSLEVVEEVLREYEHTLLFVSHDRRFINSVANQIMIIEDCKLKTFKGSYDEYMTSKTEVKDRKKEQIKEEILRLEIRLTEVISKISMPSKKDDPKLLEVQ</sequence>
<name>A0A840PWG2_URETH</name>
<dbReference type="InterPro" id="IPR051309">
    <property type="entry name" value="ABCF_ATPase"/>
</dbReference>
<keyword evidence="2" id="KW-1185">Reference proteome</keyword>
<protein>
    <submittedName>
        <fullName evidence="1">ATPase subunit of ABC transporter with duplicated ATPase domains</fullName>
    </submittedName>
</protein>
<dbReference type="SUPFAM" id="SSF52540">
    <property type="entry name" value="P-loop containing nucleoside triphosphate hydrolases"/>
    <property type="match status" value="1"/>
</dbReference>
<evidence type="ECO:0000313" key="1">
    <source>
        <dbReference type="EMBL" id="MBB5150327.1"/>
    </source>
</evidence>
<proteinExistence type="predicted"/>
<reference evidence="1 2" key="1">
    <citation type="submission" date="2020-08" db="EMBL/GenBank/DDBJ databases">
        <title>Genomic Encyclopedia of Type Strains, Phase IV (KMG-IV): sequencing the most valuable type-strain genomes for metagenomic binning, comparative biology and taxonomic classification.</title>
        <authorList>
            <person name="Goeker M."/>
        </authorList>
    </citation>
    <scope>NUCLEOTIDE SEQUENCE [LARGE SCALE GENOMIC DNA]</scope>
    <source>
        <strain evidence="1 2">DSM 10633</strain>
    </source>
</reference>